<organism evidence="3 4">
    <name type="scientific">Lactobacillus bombicola</name>
    <dbReference type="NCBI Taxonomy" id="1505723"/>
    <lineage>
        <taxon>Bacteria</taxon>
        <taxon>Bacillati</taxon>
        <taxon>Bacillota</taxon>
        <taxon>Bacilli</taxon>
        <taxon>Lactobacillales</taxon>
        <taxon>Lactobacillaceae</taxon>
        <taxon>Lactobacillus</taxon>
    </lineage>
</organism>
<feature type="region of interest" description="Disordered" evidence="1">
    <location>
        <begin position="165"/>
        <end position="213"/>
    </location>
</feature>
<evidence type="ECO:0000313" key="3">
    <source>
        <dbReference type="EMBL" id="RHW53177.1"/>
    </source>
</evidence>
<gene>
    <name evidence="3" type="ORF">DS835_08000</name>
</gene>
<dbReference type="EMBL" id="QOCV01000015">
    <property type="protein sequence ID" value="RHW53177.1"/>
    <property type="molecule type" value="Genomic_DNA"/>
</dbReference>
<dbReference type="AlphaFoldDB" id="A0A396SP88"/>
<comment type="caution">
    <text evidence="3">The sequence shown here is derived from an EMBL/GenBank/DDBJ whole genome shotgun (WGS) entry which is preliminary data.</text>
</comment>
<dbReference type="InterPro" id="IPR018649">
    <property type="entry name" value="SHOCT"/>
</dbReference>
<name>A0A396SP88_9LACO</name>
<accession>A0A396SP88</accession>
<proteinExistence type="predicted"/>
<evidence type="ECO:0000259" key="2">
    <source>
        <dbReference type="Pfam" id="PF09851"/>
    </source>
</evidence>
<reference evidence="3 4" key="1">
    <citation type="submission" date="2018-07" db="EMBL/GenBank/DDBJ databases">
        <title>Genome sequences of six Lactobacillus spp. isolated from bumble bee guts.</title>
        <authorList>
            <person name="Motta E.V.S."/>
            <person name="Moran N.A."/>
        </authorList>
    </citation>
    <scope>NUCLEOTIDE SEQUENCE [LARGE SCALE GENOMIC DNA]</scope>
    <source>
        <strain evidence="3 4">OCC3</strain>
    </source>
</reference>
<dbReference type="CDD" id="cd06503">
    <property type="entry name" value="ATP-synt_Fo_b"/>
    <property type="match status" value="1"/>
</dbReference>
<sequence>MAKKKCGICGKELGFWSSRYPVKDGIICGDCIHTADFFNGVNQTRINKFLDTQTVAEIKELIDNPEKLEKVKQKVAPAKHYHLPPIAKCSFCGRDIYRGDAPLKFKNSEYLCRDCMAKYKFTISTVRAHTWASEHTIADFKEHYLDKGKDFADIYSEIEQQIQKEEAEKEKQRQIKQAEKEKQRQIKQAEKEKQRQKEEAEKEKQRQIKQAEKEKRKQEQAAIKAESVYYGGYYFDIDKRKIYANTAFHGIEFFVNADEITSYRVNEKGHDKNKHHVFTRATVGAIIAGPAGAVIAGTTGGKINEYIDELGVIINLTDGGNFEVSLLNSKNNKADGFLVKHAYSNLNHVIAILDSWKATEKVVEDTQDSTDAPAEIRKYKQLLDDGIITKEEFEAKKKQLLGL</sequence>
<dbReference type="Proteomes" id="UP000265862">
    <property type="component" value="Unassembled WGS sequence"/>
</dbReference>
<evidence type="ECO:0000256" key="1">
    <source>
        <dbReference type="SAM" id="MobiDB-lite"/>
    </source>
</evidence>
<evidence type="ECO:0000313" key="4">
    <source>
        <dbReference type="Proteomes" id="UP000265862"/>
    </source>
</evidence>
<feature type="domain" description="SHOCT" evidence="2">
    <location>
        <begin position="374"/>
        <end position="401"/>
    </location>
</feature>
<dbReference type="RefSeq" id="WP_118898333.1">
    <property type="nucleotide sequence ID" value="NZ_QOCV01000015.1"/>
</dbReference>
<dbReference type="Pfam" id="PF09851">
    <property type="entry name" value="SHOCT"/>
    <property type="match status" value="1"/>
</dbReference>
<protein>
    <recommendedName>
        <fullName evidence="2">SHOCT domain-containing protein</fullName>
    </recommendedName>
</protein>